<dbReference type="EMBL" id="CASHTH010004472">
    <property type="protein sequence ID" value="CAI8057744.1"/>
    <property type="molecule type" value="Genomic_DNA"/>
</dbReference>
<keyword evidence="2" id="KW-1185">Reference proteome</keyword>
<name>A0AA35XHK8_GEOBA</name>
<proteinExistence type="predicted"/>
<sequence length="46" mass="5414">MFNKKERCFVEAAETGNMMVSRESSLVTPMLIRKIRTEQLPFLMLH</sequence>
<comment type="caution">
    <text evidence="1">The sequence shown here is derived from an EMBL/GenBank/DDBJ whole genome shotgun (WGS) entry which is preliminary data.</text>
</comment>
<dbReference type="Proteomes" id="UP001174909">
    <property type="component" value="Unassembled WGS sequence"/>
</dbReference>
<protein>
    <submittedName>
        <fullName evidence="1">Uncharacterized protein</fullName>
    </submittedName>
</protein>
<dbReference type="AlphaFoldDB" id="A0AA35XHK8"/>
<accession>A0AA35XHK8</accession>
<organism evidence="1 2">
    <name type="scientific">Geodia barretti</name>
    <name type="common">Barrett's horny sponge</name>
    <dbReference type="NCBI Taxonomy" id="519541"/>
    <lineage>
        <taxon>Eukaryota</taxon>
        <taxon>Metazoa</taxon>
        <taxon>Porifera</taxon>
        <taxon>Demospongiae</taxon>
        <taxon>Heteroscleromorpha</taxon>
        <taxon>Tetractinellida</taxon>
        <taxon>Astrophorina</taxon>
        <taxon>Geodiidae</taxon>
        <taxon>Geodia</taxon>
    </lineage>
</organism>
<reference evidence="1" key="1">
    <citation type="submission" date="2023-03" db="EMBL/GenBank/DDBJ databases">
        <authorList>
            <person name="Steffen K."/>
            <person name="Cardenas P."/>
        </authorList>
    </citation>
    <scope>NUCLEOTIDE SEQUENCE</scope>
</reference>
<gene>
    <name evidence="1" type="ORF">GBAR_LOCUS31455</name>
</gene>
<evidence type="ECO:0000313" key="2">
    <source>
        <dbReference type="Proteomes" id="UP001174909"/>
    </source>
</evidence>
<evidence type="ECO:0000313" key="1">
    <source>
        <dbReference type="EMBL" id="CAI8057744.1"/>
    </source>
</evidence>